<dbReference type="EMBL" id="LIXZ01000002">
    <property type="protein sequence ID" value="KPL60989.1"/>
    <property type="molecule type" value="Genomic_DNA"/>
</dbReference>
<protein>
    <recommendedName>
        <fullName evidence="3">Oxidoreductase</fullName>
    </recommendedName>
</protein>
<evidence type="ECO:0000313" key="1">
    <source>
        <dbReference type="EMBL" id="KPL60989.1"/>
    </source>
</evidence>
<dbReference type="RefSeq" id="WP_060671225.1">
    <property type="nucleotide sequence ID" value="NZ_LIXZ01000002.1"/>
</dbReference>
<dbReference type="SUPFAM" id="SSF51735">
    <property type="entry name" value="NAD(P)-binding Rossmann-fold domains"/>
    <property type="match status" value="1"/>
</dbReference>
<dbReference type="PRINTS" id="PR00081">
    <property type="entry name" value="GDHRDH"/>
</dbReference>
<evidence type="ECO:0000313" key="2">
    <source>
        <dbReference type="Proteomes" id="UP000050398"/>
    </source>
</evidence>
<proteinExistence type="predicted"/>
<sequence length="272" mass="29377">MKPLQGKIALVTGASRGAGRGIAFELGTAGATVYVTGRSVRGATTDDRPETIEDTADGVTSRGGNGIAVRCDHTNDNDVRNLFERIEREHGRIDMLVNSVFGGSESSLPSGEGRHFWERPQEHWDAMMVAGPQAYLLTSRYAVPLMQQQKRGLIVNMTFFIKDKISGNLYYDLAMNAINRMTMGMAKELKDFNISAVAVCPGWMRTERVIDSGFGPEDGATETTAYVGRAVVALATDPTVSRFSGDALVVADLAKLYGFTDVDGTQPLPFGG</sequence>
<dbReference type="OrthoDB" id="63584at2"/>
<dbReference type="PANTHER" id="PTHR44147">
    <property type="entry name" value="DEHYDROGENASE/REDUCTASE SDR FAMILY MEMBER 1"/>
    <property type="match status" value="1"/>
</dbReference>
<evidence type="ECO:0008006" key="3">
    <source>
        <dbReference type="Google" id="ProtNLM"/>
    </source>
</evidence>
<dbReference type="InterPro" id="IPR036291">
    <property type="entry name" value="NAD(P)-bd_dom_sf"/>
</dbReference>
<dbReference type="Gene3D" id="3.40.50.720">
    <property type="entry name" value="NAD(P)-binding Rossmann-like Domain"/>
    <property type="match status" value="1"/>
</dbReference>
<dbReference type="Proteomes" id="UP000050398">
    <property type="component" value="Unassembled WGS sequence"/>
</dbReference>
<organism evidence="1 2">
    <name type="scientific">Rossellomorea vietnamensis</name>
    <dbReference type="NCBI Taxonomy" id="218284"/>
    <lineage>
        <taxon>Bacteria</taxon>
        <taxon>Bacillati</taxon>
        <taxon>Bacillota</taxon>
        <taxon>Bacilli</taxon>
        <taxon>Bacillales</taxon>
        <taxon>Bacillaceae</taxon>
        <taxon>Rossellomorea</taxon>
    </lineage>
</organism>
<name>A0A0P6WHR1_9BACI</name>
<dbReference type="InterPro" id="IPR002347">
    <property type="entry name" value="SDR_fam"/>
</dbReference>
<dbReference type="eggNOG" id="COG1028">
    <property type="taxonomic scope" value="Bacteria"/>
</dbReference>
<reference evidence="1 2" key="1">
    <citation type="submission" date="2015-08" db="EMBL/GenBank/DDBJ databases">
        <title>Draft Genome Sequence of Bacillus vietnamensis UCD-SED5.</title>
        <authorList>
            <person name="Lee R.D."/>
            <person name="Jospin G."/>
            <person name="Lang J.M."/>
            <person name="Coil D.A."/>
            <person name="Eisen J.A."/>
        </authorList>
    </citation>
    <scope>NUCLEOTIDE SEQUENCE [LARGE SCALE GENOMIC DNA]</scope>
    <source>
        <strain evidence="1 2">UCD-SED5</strain>
    </source>
</reference>
<dbReference type="AlphaFoldDB" id="A0A0P6WHR1"/>
<gene>
    <name evidence="1" type="ORF">AM506_04495</name>
</gene>
<dbReference type="PATRIC" id="fig|218284.4.peg.946"/>
<dbReference type="Pfam" id="PF00106">
    <property type="entry name" value="adh_short"/>
    <property type="match status" value="1"/>
</dbReference>
<accession>A0A0P6WHR1</accession>
<dbReference type="PANTHER" id="PTHR44147:SF2">
    <property type="entry name" value="DEHYDROGENASE_REDUCTASE SDR FAMILY MEMBER 1"/>
    <property type="match status" value="1"/>
</dbReference>
<comment type="caution">
    <text evidence="1">The sequence shown here is derived from an EMBL/GenBank/DDBJ whole genome shotgun (WGS) entry which is preliminary data.</text>
</comment>